<dbReference type="AlphaFoldDB" id="A0A0E9RR95"/>
<dbReference type="EMBL" id="GBXM01076908">
    <property type="protein sequence ID" value="JAH31669.1"/>
    <property type="molecule type" value="Transcribed_RNA"/>
</dbReference>
<accession>A0A0E9RR95</accession>
<organism evidence="1">
    <name type="scientific">Anguilla anguilla</name>
    <name type="common">European freshwater eel</name>
    <name type="synonym">Muraena anguilla</name>
    <dbReference type="NCBI Taxonomy" id="7936"/>
    <lineage>
        <taxon>Eukaryota</taxon>
        <taxon>Metazoa</taxon>
        <taxon>Chordata</taxon>
        <taxon>Craniata</taxon>
        <taxon>Vertebrata</taxon>
        <taxon>Euteleostomi</taxon>
        <taxon>Actinopterygii</taxon>
        <taxon>Neopterygii</taxon>
        <taxon>Teleostei</taxon>
        <taxon>Anguilliformes</taxon>
        <taxon>Anguillidae</taxon>
        <taxon>Anguilla</taxon>
    </lineage>
</organism>
<reference evidence="1" key="2">
    <citation type="journal article" date="2015" name="Fish Shellfish Immunol.">
        <title>Early steps in the European eel (Anguilla anguilla)-Vibrio vulnificus interaction in the gills: Role of the RtxA13 toxin.</title>
        <authorList>
            <person name="Callol A."/>
            <person name="Pajuelo D."/>
            <person name="Ebbesson L."/>
            <person name="Teles M."/>
            <person name="MacKenzie S."/>
            <person name="Amaro C."/>
        </authorList>
    </citation>
    <scope>NUCLEOTIDE SEQUENCE</scope>
</reference>
<proteinExistence type="predicted"/>
<evidence type="ECO:0000313" key="1">
    <source>
        <dbReference type="EMBL" id="JAH31669.1"/>
    </source>
</evidence>
<protein>
    <submittedName>
        <fullName evidence="1">Uncharacterized protein</fullName>
    </submittedName>
</protein>
<name>A0A0E9RR95_ANGAN</name>
<sequence>MFIQEHGLETFTTRASYEVVISLAENSDTARWTGGQKR</sequence>
<reference evidence="1" key="1">
    <citation type="submission" date="2014-11" db="EMBL/GenBank/DDBJ databases">
        <authorList>
            <person name="Amaro Gonzalez C."/>
        </authorList>
    </citation>
    <scope>NUCLEOTIDE SEQUENCE</scope>
</reference>